<feature type="compositionally biased region" description="Low complexity" evidence="1">
    <location>
        <begin position="330"/>
        <end position="344"/>
    </location>
</feature>
<feature type="compositionally biased region" description="Basic residues" evidence="1">
    <location>
        <begin position="409"/>
        <end position="428"/>
    </location>
</feature>
<feature type="region of interest" description="Disordered" evidence="1">
    <location>
        <begin position="83"/>
        <end position="504"/>
    </location>
</feature>
<feature type="compositionally biased region" description="Polar residues" evidence="1">
    <location>
        <begin position="389"/>
        <end position="403"/>
    </location>
</feature>
<gene>
    <name evidence="2" type="ORF">M5K25_026461</name>
</gene>
<feature type="region of interest" description="Disordered" evidence="1">
    <location>
        <begin position="518"/>
        <end position="541"/>
    </location>
</feature>
<evidence type="ECO:0000313" key="2">
    <source>
        <dbReference type="EMBL" id="KAL0904366.1"/>
    </source>
</evidence>
<dbReference type="AlphaFoldDB" id="A0ABD0TXG4"/>
<name>A0ABD0TXG4_DENTH</name>
<feature type="compositionally biased region" description="Basic and acidic residues" evidence="1">
    <location>
        <begin position="488"/>
        <end position="501"/>
    </location>
</feature>
<comment type="caution">
    <text evidence="2">The sequence shown here is derived from an EMBL/GenBank/DDBJ whole genome shotgun (WGS) entry which is preliminary data.</text>
</comment>
<feature type="compositionally biased region" description="Basic and acidic residues" evidence="1">
    <location>
        <begin position="101"/>
        <end position="118"/>
    </location>
</feature>
<feature type="compositionally biased region" description="Low complexity" evidence="1">
    <location>
        <begin position="429"/>
        <end position="438"/>
    </location>
</feature>
<evidence type="ECO:0000256" key="1">
    <source>
        <dbReference type="SAM" id="MobiDB-lite"/>
    </source>
</evidence>
<feature type="compositionally biased region" description="Polar residues" evidence="1">
    <location>
        <begin position="83"/>
        <end position="100"/>
    </location>
</feature>
<feature type="compositionally biased region" description="Basic residues" evidence="1">
    <location>
        <begin position="312"/>
        <end position="323"/>
    </location>
</feature>
<feature type="compositionally biased region" description="Basic and acidic residues" evidence="1">
    <location>
        <begin position="526"/>
        <end position="541"/>
    </location>
</feature>
<feature type="compositionally biased region" description="Basic and acidic residues" evidence="1">
    <location>
        <begin position="443"/>
        <end position="452"/>
    </location>
</feature>
<feature type="compositionally biased region" description="Basic residues" evidence="1">
    <location>
        <begin position="353"/>
        <end position="363"/>
    </location>
</feature>
<protein>
    <submittedName>
        <fullName evidence="2">Uncharacterized protein</fullName>
    </submittedName>
</protein>
<feature type="compositionally biased region" description="Basic residues" evidence="1">
    <location>
        <begin position="378"/>
        <end position="388"/>
    </location>
</feature>
<reference evidence="2 3" key="1">
    <citation type="journal article" date="2024" name="Plant Biotechnol. J.">
        <title>Dendrobium thyrsiflorum genome and its molecular insights into genes involved in important horticultural traits.</title>
        <authorList>
            <person name="Chen B."/>
            <person name="Wang J.Y."/>
            <person name="Zheng P.J."/>
            <person name="Li K.L."/>
            <person name="Liang Y.M."/>
            <person name="Chen X.F."/>
            <person name="Zhang C."/>
            <person name="Zhao X."/>
            <person name="He X."/>
            <person name="Zhang G.Q."/>
            <person name="Liu Z.J."/>
            <person name="Xu Q."/>
        </authorList>
    </citation>
    <scope>NUCLEOTIDE SEQUENCE [LARGE SCALE GENOMIC DNA]</scope>
    <source>
        <strain evidence="2">GZMU011</strain>
    </source>
</reference>
<organism evidence="2 3">
    <name type="scientific">Dendrobium thyrsiflorum</name>
    <name type="common">Pinecone-like raceme dendrobium</name>
    <name type="synonym">Orchid</name>
    <dbReference type="NCBI Taxonomy" id="117978"/>
    <lineage>
        <taxon>Eukaryota</taxon>
        <taxon>Viridiplantae</taxon>
        <taxon>Streptophyta</taxon>
        <taxon>Embryophyta</taxon>
        <taxon>Tracheophyta</taxon>
        <taxon>Spermatophyta</taxon>
        <taxon>Magnoliopsida</taxon>
        <taxon>Liliopsida</taxon>
        <taxon>Asparagales</taxon>
        <taxon>Orchidaceae</taxon>
        <taxon>Epidendroideae</taxon>
        <taxon>Malaxideae</taxon>
        <taxon>Dendrobiinae</taxon>
        <taxon>Dendrobium</taxon>
    </lineage>
</organism>
<dbReference type="EMBL" id="JANQDX010000019">
    <property type="protein sequence ID" value="KAL0904366.1"/>
    <property type="molecule type" value="Genomic_DNA"/>
</dbReference>
<keyword evidence="3" id="KW-1185">Reference proteome</keyword>
<sequence>MASSSSSQFKPEYDESKLDDLVSELHALKKLYGLLQNNSARPAWPDQPTVEMLDEKSRRLLKKLLDGATQEALQFQAKIISCTPESPKSQAQPKLSASKNDLQKEAPEITQKNQERHPTLPPESSPEAAKSTPVAQTKITHSPCPITEPTSHKHRRSEDATVLPSGANDSARLDRRIMSRSSESGSRRKKSCQPSENGSRRVQSIRSGGPEHPPSSEKDGEALALVPVQKRPRVEPLDLPSRATSQTQKPDQDDRVLTYKKSSSRKQQGAAMQRTHSSKRQSSRSLIPSGDRMARIVQRNDQLPDSKTRVTSNKHQKPGRLNRSKANTFSSSSKESTESISDSTRSIPSNLQKHSKIKTKKKIASPPQPPQPTLSNRIARRSPRRHLSFRSQTTPTVQGNNHSTETKSRAKKHIKPARPNRSRARRHSSSSSNSTRPTQPHLLDLKKQSREKTRGRRGVPPLASPKPPIPHHLAVSQWKPPTSRSARTRMDRKPKEEENKQGKFKKLSNKLAIIFHHHHHHHHHLHAGEDDKGGGGGNKDHERSLWKYLKGFLHVKKGSGVQQGKHHRHNFRLLMEWFFHHLWWTRQRRRKKVERPRVAKKVKWWDWFRRKRGVAVGGRRKLRLGLNGSHRRAGERKG</sequence>
<proteinExistence type="predicted"/>
<dbReference type="Proteomes" id="UP001552299">
    <property type="component" value="Unassembled WGS sequence"/>
</dbReference>
<evidence type="ECO:0000313" key="3">
    <source>
        <dbReference type="Proteomes" id="UP001552299"/>
    </source>
</evidence>
<feature type="compositionally biased region" description="Polar residues" evidence="1">
    <location>
        <begin position="192"/>
        <end position="206"/>
    </location>
</feature>
<accession>A0ABD0TXG4</accession>